<reference evidence="2" key="1">
    <citation type="submission" date="2022-01" db="EMBL/GenBank/DDBJ databases">
        <title>Genome Sequence Resource for Two Populations of Ditylenchus destructor, the Migratory Endoparasitic Phytonematode.</title>
        <authorList>
            <person name="Zhang H."/>
            <person name="Lin R."/>
            <person name="Xie B."/>
        </authorList>
    </citation>
    <scope>NUCLEOTIDE SEQUENCE</scope>
    <source>
        <strain evidence="2">BazhouSP</strain>
    </source>
</reference>
<feature type="region of interest" description="Disordered" evidence="1">
    <location>
        <begin position="127"/>
        <end position="153"/>
    </location>
</feature>
<name>A0AAD4RE04_9BILA</name>
<evidence type="ECO:0000313" key="3">
    <source>
        <dbReference type="Proteomes" id="UP001201812"/>
    </source>
</evidence>
<evidence type="ECO:0000256" key="1">
    <source>
        <dbReference type="SAM" id="MobiDB-lite"/>
    </source>
</evidence>
<feature type="compositionally biased region" description="Polar residues" evidence="1">
    <location>
        <begin position="137"/>
        <end position="153"/>
    </location>
</feature>
<feature type="compositionally biased region" description="Basic and acidic residues" evidence="1">
    <location>
        <begin position="196"/>
        <end position="206"/>
    </location>
</feature>
<dbReference type="EMBL" id="JAKKPZ010000001">
    <property type="protein sequence ID" value="KAI1729516.1"/>
    <property type="molecule type" value="Genomic_DNA"/>
</dbReference>
<gene>
    <name evidence="2" type="ORF">DdX_01758</name>
</gene>
<accession>A0AAD4RE04</accession>
<organism evidence="2 3">
    <name type="scientific">Ditylenchus destructor</name>
    <dbReference type="NCBI Taxonomy" id="166010"/>
    <lineage>
        <taxon>Eukaryota</taxon>
        <taxon>Metazoa</taxon>
        <taxon>Ecdysozoa</taxon>
        <taxon>Nematoda</taxon>
        <taxon>Chromadorea</taxon>
        <taxon>Rhabditida</taxon>
        <taxon>Tylenchina</taxon>
        <taxon>Tylenchomorpha</taxon>
        <taxon>Sphaerularioidea</taxon>
        <taxon>Anguinidae</taxon>
        <taxon>Anguininae</taxon>
        <taxon>Ditylenchus</taxon>
    </lineage>
</organism>
<evidence type="ECO:0000313" key="2">
    <source>
        <dbReference type="EMBL" id="KAI1729516.1"/>
    </source>
</evidence>
<dbReference type="Proteomes" id="UP001201812">
    <property type="component" value="Unassembled WGS sequence"/>
</dbReference>
<keyword evidence="3" id="KW-1185">Reference proteome</keyword>
<feature type="region of interest" description="Disordered" evidence="1">
    <location>
        <begin position="50"/>
        <end position="69"/>
    </location>
</feature>
<protein>
    <submittedName>
        <fullName evidence="2">Uncharacterized protein</fullName>
    </submittedName>
</protein>
<dbReference type="AlphaFoldDB" id="A0AAD4RE04"/>
<proteinExistence type="predicted"/>
<sequence length="206" mass="22474">MIPRGCFYMASFPEQMGGVQWSWFGLATPISGWRWGGTSKLNTPAASLTKNCPMSNSSRNENGTGSVINSTLNGGSTFVDAATFREKSNTSWPSDISQDSSAFASLCRIRSSHYGCVENSGPLSISECAENGDETPQKNQRVEQTADPPNNNAAIKSYTKRFCKRISSFFSLNHLLPSTRKRNALSSANSSQNNDKVIENKKPKLS</sequence>
<feature type="region of interest" description="Disordered" evidence="1">
    <location>
        <begin position="183"/>
        <end position="206"/>
    </location>
</feature>
<comment type="caution">
    <text evidence="2">The sequence shown here is derived from an EMBL/GenBank/DDBJ whole genome shotgun (WGS) entry which is preliminary data.</text>
</comment>
<feature type="compositionally biased region" description="Low complexity" evidence="1">
    <location>
        <begin position="184"/>
        <end position="194"/>
    </location>
</feature>